<sequence length="179" mass="19177">MASFPAFAPRLLTRSAFTALLVLGYAAAHAQIMPQPAPPMGPAPTNVSYYVDGKKISPLEMAAIKSDDILSMDVIKDKAEQRSLGEAQAEGVVLITTKAHASLPAVQAFNKRFPVQPGIPAQNEAAAAAQAYLKQHYPAAKLESILSVKGKTDRYNATFTNEGQRLQLLFDGKGNPVEQ</sequence>
<dbReference type="Gene3D" id="2.170.130.10">
    <property type="entry name" value="TonB-dependent receptor, plug domain"/>
    <property type="match status" value="1"/>
</dbReference>
<proteinExistence type="predicted"/>
<organism evidence="2 3">
    <name type="scientific">Hymenobacter polaris</name>
    <dbReference type="NCBI Taxonomy" id="2682546"/>
    <lineage>
        <taxon>Bacteria</taxon>
        <taxon>Pseudomonadati</taxon>
        <taxon>Bacteroidota</taxon>
        <taxon>Cytophagia</taxon>
        <taxon>Cytophagales</taxon>
        <taxon>Hymenobacteraceae</taxon>
        <taxon>Hymenobacter</taxon>
    </lineage>
</organism>
<dbReference type="Proteomes" id="UP000559626">
    <property type="component" value="Unassembled WGS sequence"/>
</dbReference>
<evidence type="ECO:0008006" key="4">
    <source>
        <dbReference type="Google" id="ProtNLM"/>
    </source>
</evidence>
<reference evidence="2 3" key="1">
    <citation type="submission" date="2020-04" db="EMBL/GenBank/DDBJ databases">
        <title>Hymenobacter polaris sp. nov., isolated from Arctic soil.</title>
        <authorList>
            <person name="Dahal R.H."/>
        </authorList>
    </citation>
    <scope>NUCLEOTIDE SEQUENCE [LARGE SCALE GENOMIC DNA]</scope>
    <source>
        <strain evidence="2 3">RP-2-7</strain>
    </source>
</reference>
<evidence type="ECO:0000313" key="3">
    <source>
        <dbReference type="Proteomes" id="UP000559626"/>
    </source>
</evidence>
<comment type="caution">
    <text evidence="2">The sequence shown here is derived from an EMBL/GenBank/DDBJ whole genome shotgun (WGS) entry which is preliminary data.</text>
</comment>
<keyword evidence="3" id="KW-1185">Reference proteome</keyword>
<dbReference type="AlphaFoldDB" id="A0A7Y0AGJ3"/>
<keyword evidence="1" id="KW-0732">Signal</keyword>
<dbReference type="RefSeq" id="WP_169532624.1">
    <property type="nucleotide sequence ID" value="NZ_JABBGH010000003.1"/>
</dbReference>
<protein>
    <recommendedName>
        <fullName evidence="4">Beta-lactamase-inhibitor-like PepSY-like domain-containing protein</fullName>
    </recommendedName>
</protein>
<dbReference type="EMBL" id="JABBGH010000003">
    <property type="protein sequence ID" value="NML66922.1"/>
    <property type="molecule type" value="Genomic_DNA"/>
</dbReference>
<evidence type="ECO:0000256" key="1">
    <source>
        <dbReference type="SAM" id="SignalP"/>
    </source>
</evidence>
<dbReference type="InterPro" id="IPR037066">
    <property type="entry name" value="Plug_dom_sf"/>
</dbReference>
<gene>
    <name evidence="2" type="ORF">HHL22_17080</name>
</gene>
<feature type="chain" id="PRO_5030609512" description="Beta-lactamase-inhibitor-like PepSY-like domain-containing protein" evidence="1">
    <location>
        <begin position="31"/>
        <end position="179"/>
    </location>
</feature>
<feature type="signal peptide" evidence="1">
    <location>
        <begin position="1"/>
        <end position="30"/>
    </location>
</feature>
<accession>A0A7Y0AGJ3</accession>
<name>A0A7Y0AGJ3_9BACT</name>
<evidence type="ECO:0000313" key="2">
    <source>
        <dbReference type="EMBL" id="NML66922.1"/>
    </source>
</evidence>